<proteinExistence type="predicted"/>
<dbReference type="PANTHER" id="PTHR23150">
    <property type="entry name" value="SULFATASE MODIFYING FACTOR 1, 2"/>
    <property type="match status" value="1"/>
</dbReference>
<dbReference type="InterPro" id="IPR016187">
    <property type="entry name" value="CTDL_fold"/>
</dbReference>
<dbReference type="GO" id="GO:0005783">
    <property type="term" value="C:endoplasmic reticulum"/>
    <property type="evidence" value="ECO:0007669"/>
    <property type="project" value="TreeGrafter"/>
</dbReference>
<protein>
    <recommendedName>
        <fullName evidence="1">Sulfatase-modifying factor enzyme-like domain-containing protein</fullName>
    </recommendedName>
</protein>
<name>A0A9W7GH75_9STRA</name>
<dbReference type="GO" id="GO:0120147">
    <property type="term" value="F:formylglycine-generating oxidase activity"/>
    <property type="evidence" value="ECO:0007669"/>
    <property type="project" value="TreeGrafter"/>
</dbReference>
<dbReference type="PANTHER" id="PTHR23150:SF19">
    <property type="entry name" value="FORMYLGLYCINE-GENERATING ENZYME"/>
    <property type="match status" value="1"/>
</dbReference>
<dbReference type="AlphaFoldDB" id="A0A9W7GH75"/>
<reference evidence="3" key="1">
    <citation type="journal article" date="2023" name="Commun. Biol.">
        <title>Genome analysis of Parmales, the sister group of diatoms, reveals the evolutionary specialization of diatoms from phago-mixotrophs to photoautotrophs.</title>
        <authorList>
            <person name="Ban H."/>
            <person name="Sato S."/>
            <person name="Yoshikawa S."/>
            <person name="Yamada K."/>
            <person name="Nakamura Y."/>
            <person name="Ichinomiya M."/>
            <person name="Sato N."/>
            <person name="Blanc-Mathieu R."/>
            <person name="Endo H."/>
            <person name="Kuwata A."/>
            <person name="Ogata H."/>
        </authorList>
    </citation>
    <scope>NUCLEOTIDE SEQUENCE [LARGE SCALE GENOMIC DNA]</scope>
</reference>
<evidence type="ECO:0000313" key="3">
    <source>
        <dbReference type="Proteomes" id="UP001165065"/>
    </source>
</evidence>
<organism evidence="2 3">
    <name type="scientific">Triparma columacea</name>
    <dbReference type="NCBI Taxonomy" id="722753"/>
    <lineage>
        <taxon>Eukaryota</taxon>
        <taxon>Sar</taxon>
        <taxon>Stramenopiles</taxon>
        <taxon>Ochrophyta</taxon>
        <taxon>Bolidophyceae</taxon>
        <taxon>Parmales</taxon>
        <taxon>Triparmaceae</taxon>
        <taxon>Triparma</taxon>
    </lineage>
</organism>
<keyword evidence="3" id="KW-1185">Reference proteome</keyword>
<dbReference type="Pfam" id="PF03781">
    <property type="entry name" value="FGE-sulfatase"/>
    <property type="match status" value="1"/>
</dbReference>
<accession>A0A9W7GH75</accession>
<dbReference type="InterPro" id="IPR042095">
    <property type="entry name" value="SUMF_sf"/>
</dbReference>
<gene>
    <name evidence="2" type="ORF">TrCOL_g7696</name>
</gene>
<evidence type="ECO:0000313" key="2">
    <source>
        <dbReference type="EMBL" id="GMI45020.1"/>
    </source>
</evidence>
<dbReference type="EMBL" id="BRYA01000234">
    <property type="protein sequence ID" value="GMI45020.1"/>
    <property type="molecule type" value="Genomic_DNA"/>
</dbReference>
<dbReference type="Gene3D" id="3.90.1580.10">
    <property type="entry name" value="paralog of FGE (formylglycine-generating enzyme)"/>
    <property type="match status" value="1"/>
</dbReference>
<dbReference type="SUPFAM" id="SSF56436">
    <property type="entry name" value="C-type lectin-like"/>
    <property type="match status" value="1"/>
</dbReference>
<dbReference type="Proteomes" id="UP001165065">
    <property type="component" value="Unassembled WGS sequence"/>
</dbReference>
<dbReference type="InterPro" id="IPR051043">
    <property type="entry name" value="Sulfatase_Mod_Factor_Kinase"/>
</dbReference>
<dbReference type="InterPro" id="IPR005532">
    <property type="entry name" value="SUMF_dom"/>
</dbReference>
<evidence type="ECO:0000259" key="1">
    <source>
        <dbReference type="Pfam" id="PF03781"/>
    </source>
</evidence>
<comment type="caution">
    <text evidence="2">The sequence shown here is derived from an EMBL/GenBank/DDBJ whole genome shotgun (WGS) entry which is preliminary data.</text>
</comment>
<dbReference type="OrthoDB" id="659at2759"/>
<sequence length="246" mass="27043">MNEYNDTFVFLPNFRAAEGGSGAVLDSHEVVSWWGRATGVTWNNPFGNLTGVVNGGNSKSGLQAPTRPEDSMLLHPVVHVSKTDAEHYCAQRTAWDNERHGTPRGVTRLPTEVEWEYASRGGKEGRVYPWGNKERKGEEGVYRANYFQGTFPEMNTVDDGWEQTSPRGSFGPQNAYGLHDMVGNVWEWTSTAGGDGYVKKGGSFLCHSSYCYRYRNAARSFNSGDTTAANLGFRCVSSGGTEDEGA</sequence>
<feature type="domain" description="Sulfatase-modifying factor enzyme-like" evidence="1">
    <location>
        <begin position="65"/>
        <end position="236"/>
    </location>
</feature>